<dbReference type="GO" id="GO:0043023">
    <property type="term" value="F:ribosomal large subunit binding"/>
    <property type="evidence" value="ECO:0007669"/>
    <property type="project" value="TreeGrafter"/>
</dbReference>
<keyword evidence="2" id="KW-0810">Translation regulation</keyword>
<dbReference type="EMBL" id="FZMO01000007">
    <property type="protein sequence ID" value="SNQ45613.1"/>
    <property type="molecule type" value="Genomic_DNA"/>
</dbReference>
<evidence type="ECO:0000256" key="1">
    <source>
        <dbReference type="ARBA" id="ARBA00010574"/>
    </source>
</evidence>
<dbReference type="InterPro" id="IPR004394">
    <property type="entry name" value="Iojap/RsfS/C7orf30"/>
</dbReference>
<dbReference type="GO" id="GO:0090071">
    <property type="term" value="P:negative regulation of ribosome biogenesis"/>
    <property type="evidence" value="ECO:0007669"/>
    <property type="project" value="UniProtKB-UniRule"/>
</dbReference>
<dbReference type="InterPro" id="IPR043519">
    <property type="entry name" value="NT_sf"/>
</dbReference>
<dbReference type="NCBIfam" id="TIGR00090">
    <property type="entry name" value="rsfS_iojap_ybeB"/>
    <property type="match status" value="1"/>
</dbReference>
<gene>
    <name evidence="2 4" type="primary">rsfS</name>
    <name evidence="4" type="ORF">FRACA_1040018</name>
</gene>
<keyword evidence="2" id="KW-0963">Cytoplasm</keyword>
<comment type="similarity">
    <text evidence="1 2">Belongs to the Iojap/RsfS family.</text>
</comment>
<feature type="compositionally biased region" description="Low complexity" evidence="3">
    <location>
        <begin position="15"/>
        <end position="27"/>
    </location>
</feature>
<dbReference type="HAMAP" id="MF_01477">
    <property type="entry name" value="Iojap_RsfS"/>
    <property type="match status" value="1"/>
</dbReference>
<dbReference type="GO" id="GO:0042256">
    <property type="term" value="P:cytosolic ribosome assembly"/>
    <property type="evidence" value="ECO:0007669"/>
    <property type="project" value="UniProtKB-UniRule"/>
</dbReference>
<organism evidence="4 5">
    <name type="scientific">Frankia canadensis</name>
    <dbReference type="NCBI Taxonomy" id="1836972"/>
    <lineage>
        <taxon>Bacteria</taxon>
        <taxon>Bacillati</taxon>
        <taxon>Actinomycetota</taxon>
        <taxon>Actinomycetes</taxon>
        <taxon>Frankiales</taxon>
        <taxon>Frankiaceae</taxon>
        <taxon>Frankia</taxon>
    </lineage>
</organism>
<evidence type="ECO:0000256" key="3">
    <source>
        <dbReference type="SAM" id="MobiDB-lite"/>
    </source>
</evidence>
<dbReference type="Proteomes" id="UP000234331">
    <property type="component" value="Unassembled WGS sequence"/>
</dbReference>
<feature type="region of interest" description="Disordered" evidence="3">
    <location>
        <begin position="1"/>
        <end position="31"/>
    </location>
</feature>
<reference evidence="4 5" key="1">
    <citation type="submission" date="2017-06" db="EMBL/GenBank/DDBJ databases">
        <authorList>
            <person name="Kim H.J."/>
            <person name="Triplett B.A."/>
        </authorList>
    </citation>
    <scope>NUCLEOTIDE SEQUENCE [LARGE SCALE GENOMIC DNA]</scope>
    <source>
        <strain evidence="4">FRACA_ARgP5</strain>
    </source>
</reference>
<dbReference type="SUPFAM" id="SSF81301">
    <property type="entry name" value="Nucleotidyltransferase"/>
    <property type="match status" value="1"/>
</dbReference>
<evidence type="ECO:0000313" key="4">
    <source>
        <dbReference type="EMBL" id="SNQ45613.1"/>
    </source>
</evidence>
<dbReference type="Gene3D" id="3.30.460.10">
    <property type="entry name" value="Beta Polymerase, domain 2"/>
    <property type="match status" value="1"/>
</dbReference>
<accession>A0A2I2KIX4</accession>
<evidence type="ECO:0000313" key="5">
    <source>
        <dbReference type="Proteomes" id="UP000234331"/>
    </source>
</evidence>
<evidence type="ECO:0000256" key="2">
    <source>
        <dbReference type="HAMAP-Rule" id="MF_01477"/>
    </source>
</evidence>
<proteinExistence type="inferred from homology"/>
<keyword evidence="5" id="KW-1185">Reference proteome</keyword>
<name>A0A2I2KIX4_9ACTN</name>
<dbReference type="Pfam" id="PF02410">
    <property type="entry name" value="RsfS"/>
    <property type="match status" value="1"/>
</dbReference>
<dbReference type="AlphaFoldDB" id="A0A2I2KIX4"/>
<dbReference type="FunFam" id="3.30.460.10:FF:000008">
    <property type="entry name" value="Ribosomal silencing factor RsfS"/>
    <property type="match status" value="1"/>
</dbReference>
<protein>
    <recommendedName>
        <fullName evidence="2">Ribosomal silencing factor RsfS</fullName>
    </recommendedName>
</protein>
<sequence>MGALSGRGCVTLDPATRNPGRRAGTARPGRRADVTTLETPSVTASPRAVELALAAAQAAADKLGHDLLVLDVSERLAITDCFVLASAGNERQVKGIVDEIEEKLRQLGAKPVRREGEREGRWVLLDFVDVVVHVQRDEERGFYALERLWKDCPVIPFTDAAVGVGAASAGSPAGEAGRGGPATSQ</sequence>
<comment type="function">
    <text evidence="2">Functions as a ribosomal silencing factor. Interacts with ribosomal protein uL14 (rplN), blocking formation of intersubunit bridge B8. Prevents association of the 30S and 50S ribosomal subunits and the formation of functional ribosomes, thus repressing translation.</text>
</comment>
<comment type="subcellular location">
    <subcellularLocation>
        <location evidence="2">Cytoplasm</location>
    </subcellularLocation>
</comment>
<dbReference type="PANTHER" id="PTHR21043">
    <property type="entry name" value="IOJAP SUPERFAMILY ORTHOLOG"/>
    <property type="match status" value="1"/>
</dbReference>
<dbReference type="GO" id="GO:0017148">
    <property type="term" value="P:negative regulation of translation"/>
    <property type="evidence" value="ECO:0007669"/>
    <property type="project" value="UniProtKB-UniRule"/>
</dbReference>
<comment type="subunit">
    <text evidence="2">Interacts with ribosomal protein uL14 (rplN).</text>
</comment>
<dbReference type="PANTHER" id="PTHR21043:SF0">
    <property type="entry name" value="MITOCHONDRIAL ASSEMBLY OF RIBOSOMAL LARGE SUBUNIT PROTEIN 1"/>
    <property type="match status" value="1"/>
</dbReference>
<dbReference type="GO" id="GO:0005737">
    <property type="term" value="C:cytoplasm"/>
    <property type="evidence" value="ECO:0007669"/>
    <property type="project" value="UniProtKB-SubCell"/>
</dbReference>
<keyword evidence="2" id="KW-0678">Repressor</keyword>